<dbReference type="PANTHER" id="PTHR38011">
    <property type="entry name" value="DIHYDROFOLATE REDUCTASE FAMILY PROTEIN (AFU_ORTHOLOGUE AFUA_8G06820)"/>
    <property type="match status" value="1"/>
</dbReference>
<dbReference type="RefSeq" id="WP_264012125.1">
    <property type="nucleotide sequence ID" value="NZ_JACKSJ010000062.1"/>
</dbReference>
<evidence type="ECO:0000313" key="3">
    <source>
        <dbReference type="Proteomes" id="UP001140293"/>
    </source>
</evidence>
<evidence type="ECO:0000313" key="2">
    <source>
        <dbReference type="EMBL" id="MCV7169943.1"/>
    </source>
</evidence>
<gene>
    <name evidence="2" type="ORF">H7I41_08405</name>
</gene>
<dbReference type="Gene3D" id="3.40.430.10">
    <property type="entry name" value="Dihydrofolate Reductase, subunit A"/>
    <property type="match status" value="1"/>
</dbReference>
<accession>A0A9X2Y8K5</accession>
<dbReference type="InterPro" id="IPR024072">
    <property type="entry name" value="DHFR-like_dom_sf"/>
</dbReference>
<dbReference type="GO" id="GO:0009231">
    <property type="term" value="P:riboflavin biosynthetic process"/>
    <property type="evidence" value="ECO:0007669"/>
    <property type="project" value="InterPro"/>
</dbReference>
<dbReference type="GO" id="GO:0008703">
    <property type="term" value="F:5-amino-6-(5-phosphoribosylamino)uracil reductase activity"/>
    <property type="evidence" value="ECO:0007669"/>
    <property type="project" value="InterPro"/>
</dbReference>
<dbReference type="Pfam" id="PF01872">
    <property type="entry name" value="RibD_C"/>
    <property type="match status" value="1"/>
</dbReference>
<organism evidence="2 3">
    <name type="scientific">[Mycobacterium] manitobense</name>
    <dbReference type="NCBI Taxonomy" id="190147"/>
    <lineage>
        <taxon>Bacteria</taxon>
        <taxon>Bacillati</taxon>
        <taxon>Actinomycetota</taxon>
        <taxon>Actinomycetes</taxon>
        <taxon>Mycobacteriales</taxon>
        <taxon>Mycobacteriaceae</taxon>
        <taxon>Mycolicibacterium</taxon>
    </lineage>
</organism>
<sequence>MGRIVVSENITLDGVVEDPTGEESSERGGWISAAGDEDRAAWAALMLDEARAAQALLLGRRSDEWFAARWPSRSGEWADRLNSMPKSVVSAGHRQPKWNNATVLDGEVATTVAELKRTVDGDIVVYGSARLVHALMDSELVDELRLTVYPVVLGAGRRLFSATGGRTPLQLVENRTLGRNLLFLRYTR</sequence>
<dbReference type="Proteomes" id="UP001140293">
    <property type="component" value="Unassembled WGS sequence"/>
</dbReference>
<dbReference type="SUPFAM" id="SSF53597">
    <property type="entry name" value="Dihydrofolate reductase-like"/>
    <property type="match status" value="1"/>
</dbReference>
<feature type="domain" description="Bacterial bifunctional deaminase-reductase C-terminal" evidence="1">
    <location>
        <begin position="4"/>
        <end position="182"/>
    </location>
</feature>
<evidence type="ECO:0000259" key="1">
    <source>
        <dbReference type="Pfam" id="PF01872"/>
    </source>
</evidence>
<name>A0A9X2Y8K5_9MYCO</name>
<comment type="caution">
    <text evidence="2">The sequence shown here is derived from an EMBL/GenBank/DDBJ whole genome shotgun (WGS) entry which is preliminary data.</text>
</comment>
<dbReference type="InterPro" id="IPR002734">
    <property type="entry name" value="RibDG_C"/>
</dbReference>
<dbReference type="InterPro" id="IPR050765">
    <property type="entry name" value="Riboflavin_Biosynth_HTPR"/>
</dbReference>
<dbReference type="EMBL" id="JACKSJ010000062">
    <property type="protein sequence ID" value="MCV7169943.1"/>
    <property type="molecule type" value="Genomic_DNA"/>
</dbReference>
<reference evidence="2" key="2">
    <citation type="journal article" date="2022" name="BMC Genomics">
        <title>Comparative genome analysis of mycobacteria focusing on tRNA and non-coding RNA.</title>
        <authorList>
            <person name="Behra P.R.K."/>
            <person name="Pettersson B.M.F."/>
            <person name="Ramesh M."/>
            <person name="Das S."/>
            <person name="Dasgupta S."/>
            <person name="Kirsebom L.A."/>
        </authorList>
    </citation>
    <scope>NUCLEOTIDE SEQUENCE</scope>
    <source>
        <strain evidence="2">DSM 44615</strain>
    </source>
</reference>
<keyword evidence="3" id="KW-1185">Reference proteome</keyword>
<reference evidence="2" key="1">
    <citation type="submission" date="2020-07" db="EMBL/GenBank/DDBJ databases">
        <authorList>
            <person name="Pettersson B.M.F."/>
            <person name="Behra P.R.K."/>
            <person name="Ramesh M."/>
            <person name="Das S."/>
            <person name="Dasgupta S."/>
            <person name="Kirsebom L.A."/>
        </authorList>
    </citation>
    <scope>NUCLEOTIDE SEQUENCE</scope>
    <source>
        <strain evidence="2">DSM 44615</strain>
    </source>
</reference>
<protein>
    <submittedName>
        <fullName evidence="2">Dihydrofolate reductase family protein</fullName>
    </submittedName>
</protein>
<proteinExistence type="predicted"/>
<dbReference type="PANTHER" id="PTHR38011:SF11">
    <property type="entry name" value="2,5-DIAMINO-6-RIBOSYLAMINO-4(3H)-PYRIMIDINONE 5'-PHOSPHATE REDUCTASE"/>
    <property type="match status" value="1"/>
</dbReference>
<dbReference type="AlphaFoldDB" id="A0A9X2Y8K5"/>